<dbReference type="InterPro" id="IPR027417">
    <property type="entry name" value="P-loop_NTPase"/>
</dbReference>
<dbReference type="SUPFAM" id="SSF52540">
    <property type="entry name" value="P-loop containing nucleoside triphosphate hydrolases"/>
    <property type="match status" value="1"/>
</dbReference>
<dbReference type="OrthoDB" id="3269685at2759"/>
<dbReference type="Proteomes" id="UP000623687">
    <property type="component" value="Unassembled WGS sequence"/>
</dbReference>
<protein>
    <recommendedName>
        <fullName evidence="5">Helicase ATP-binding domain-containing protein</fullName>
    </recommendedName>
</protein>
<sequence>MASESHDAVNFSSDEGRAYVHSLLRSRLPHEIHDHVLEGICKAVDGIHVLSVLKTGGGKTSYFYGYMHMLQALGGISPTPRFLHRKLPKNPTMVIIFPTKGLEEEMESTFRAYGLSALAINEDTLAAAQRCGDDLWKQACSGCVSMILVSPEQLVSRSFNWLLHTKAFTDSLCALGFDEMHLITDWGDTSFRKAFTDIGLVLARMKSTTTLIAVTATLPTADVNWIVHVLGLVPGSYFFTHRLNICSDIQFITRILRHGLGGWSFPDFDWIVKTKRKTIVYADTVTLAHRLFVYFWSLAPSSHHDRFQMYCAPCASSYNKETRDLFEHDPNLQVVLATDALKVGNNWPNVADAVIINPKNPNDIIQKGGHVGRQPGLVRNPCPRAIVYIPSSMAKHAASIVASPRPSGQKLGGKADDLMTLDMAWLLLADCVTDVLNTLYHNPISDPPCSCRTCQSPVLPPSSCVCSGCCPEEPLPKLSRRISPPSSKLSLSIFPDCKRAIAREKLCGFRWGLWERADTPLLQHMSPAAFLPDSRIDFILDNIHCITTASQLLPFVQDLRVLQDHQDSLLTLLREIRKQFGLRVEVADTGMKANNIESVNTTLPQSHAVDNSSTLTRVSGQFVRFPQSVYDLFFQNIR</sequence>
<dbReference type="InterPro" id="IPR011545">
    <property type="entry name" value="DEAD/DEAH_box_helicase_dom"/>
</dbReference>
<evidence type="ECO:0000256" key="4">
    <source>
        <dbReference type="ARBA" id="ARBA00023242"/>
    </source>
</evidence>
<dbReference type="GO" id="GO:0000724">
    <property type="term" value="P:double-strand break repair via homologous recombination"/>
    <property type="evidence" value="ECO:0007669"/>
    <property type="project" value="TreeGrafter"/>
</dbReference>
<comment type="caution">
    <text evidence="6">The sequence shown here is derived from an EMBL/GenBank/DDBJ whole genome shotgun (WGS) entry which is preliminary data.</text>
</comment>
<evidence type="ECO:0000256" key="1">
    <source>
        <dbReference type="ARBA" id="ARBA00005446"/>
    </source>
</evidence>
<dbReference type="PANTHER" id="PTHR13710:SF153">
    <property type="entry name" value="RECQ-LIKE DNA HELICASE BLM"/>
    <property type="match status" value="1"/>
</dbReference>
<evidence type="ECO:0000313" key="7">
    <source>
        <dbReference type="Proteomes" id="UP000623687"/>
    </source>
</evidence>
<dbReference type="RefSeq" id="XP_036635458.1">
    <property type="nucleotide sequence ID" value="XM_036773985.1"/>
</dbReference>
<dbReference type="VEuPathDB" id="FungiDB:PC9H_004401"/>
<evidence type="ECO:0000256" key="2">
    <source>
        <dbReference type="ARBA" id="ARBA00023125"/>
    </source>
</evidence>
<gene>
    <name evidence="6" type="ORF">PC9H_004401</name>
</gene>
<dbReference type="GO" id="GO:0005737">
    <property type="term" value="C:cytoplasm"/>
    <property type="evidence" value="ECO:0007669"/>
    <property type="project" value="TreeGrafter"/>
</dbReference>
<dbReference type="Pfam" id="PF00270">
    <property type="entry name" value="DEAD"/>
    <property type="match status" value="1"/>
</dbReference>
<keyword evidence="7" id="KW-1185">Reference proteome</keyword>
<dbReference type="EMBL" id="JACETU010000002">
    <property type="protein sequence ID" value="KAF7437559.1"/>
    <property type="molecule type" value="Genomic_DNA"/>
</dbReference>
<dbReference type="PANTHER" id="PTHR13710">
    <property type="entry name" value="DNA HELICASE RECQ FAMILY MEMBER"/>
    <property type="match status" value="1"/>
</dbReference>
<comment type="similarity">
    <text evidence="1">Belongs to the helicase family. RecQ subfamily.</text>
</comment>
<dbReference type="AlphaFoldDB" id="A0A8H7A2M2"/>
<dbReference type="GO" id="GO:0005694">
    <property type="term" value="C:chromosome"/>
    <property type="evidence" value="ECO:0007669"/>
    <property type="project" value="TreeGrafter"/>
</dbReference>
<dbReference type="PROSITE" id="PS51192">
    <property type="entry name" value="HELICASE_ATP_BIND_1"/>
    <property type="match status" value="1"/>
</dbReference>
<evidence type="ECO:0000313" key="6">
    <source>
        <dbReference type="EMBL" id="KAF7437559.1"/>
    </source>
</evidence>
<dbReference type="GO" id="GO:0043138">
    <property type="term" value="F:3'-5' DNA helicase activity"/>
    <property type="evidence" value="ECO:0007669"/>
    <property type="project" value="TreeGrafter"/>
</dbReference>
<proteinExistence type="inferred from homology"/>
<dbReference type="GO" id="GO:0009378">
    <property type="term" value="F:four-way junction helicase activity"/>
    <property type="evidence" value="ECO:0007669"/>
    <property type="project" value="TreeGrafter"/>
</dbReference>
<dbReference type="GO" id="GO:0005524">
    <property type="term" value="F:ATP binding"/>
    <property type="evidence" value="ECO:0007669"/>
    <property type="project" value="InterPro"/>
</dbReference>
<dbReference type="InterPro" id="IPR014001">
    <property type="entry name" value="Helicase_ATP-bd"/>
</dbReference>
<evidence type="ECO:0000259" key="5">
    <source>
        <dbReference type="PROSITE" id="PS51192"/>
    </source>
</evidence>
<organism evidence="6 7">
    <name type="scientific">Pleurotus ostreatus</name>
    <name type="common">Oyster mushroom</name>
    <name type="synonym">White-rot fungus</name>
    <dbReference type="NCBI Taxonomy" id="5322"/>
    <lineage>
        <taxon>Eukaryota</taxon>
        <taxon>Fungi</taxon>
        <taxon>Dikarya</taxon>
        <taxon>Basidiomycota</taxon>
        <taxon>Agaricomycotina</taxon>
        <taxon>Agaricomycetes</taxon>
        <taxon>Agaricomycetidae</taxon>
        <taxon>Agaricales</taxon>
        <taxon>Pleurotineae</taxon>
        <taxon>Pleurotaceae</taxon>
        <taxon>Pleurotus</taxon>
    </lineage>
</organism>
<accession>A0A8H7A2M2</accession>
<evidence type="ECO:0000256" key="3">
    <source>
        <dbReference type="ARBA" id="ARBA00023235"/>
    </source>
</evidence>
<dbReference type="GeneID" id="59374219"/>
<dbReference type="Gene3D" id="3.40.50.300">
    <property type="entry name" value="P-loop containing nucleotide triphosphate hydrolases"/>
    <property type="match status" value="2"/>
</dbReference>
<name>A0A8H7A2M2_PLEOS</name>
<dbReference type="GO" id="GO:0005634">
    <property type="term" value="C:nucleus"/>
    <property type="evidence" value="ECO:0007669"/>
    <property type="project" value="TreeGrafter"/>
</dbReference>
<keyword evidence="4" id="KW-0539">Nucleus</keyword>
<keyword evidence="2" id="KW-0238">DNA-binding</keyword>
<dbReference type="SMART" id="SM00487">
    <property type="entry name" value="DEXDc"/>
    <property type="match status" value="1"/>
</dbReference>
<dbReference type="GO" id="GO:0003677">
    <property type="term" value="F:DNA binding"/>
    <property type="evidence" value="ECO:0007669"/>
    <property type="project" value="UniProtKB-KW"/>
</dbReference>
<reference evidence="6" key="1">
    <citation type="submission" date="2019-07" db="EMBL/GenBank/DDBJ databases">
        <authorList>
            <person name="Palmer J.M."/>
        </authorList>
    </citation>
    <scope>NUCLEOTIDE SEQUENCE</scope>
    <source>
        <strain evidence="6">PC9</strain>
    </source>
</reference>
<keyword evidence="3" id="KW-0413">Isomerase</keyword>
<feature type="domain" description="Helicase ATP-binding" evidence="5">
    <location>
        <begin position="40"/>
        <end position="236"/>
    </location>
</feature>